<dbReference type="GO" id="GO:0003677">
    <property type="term" value="F:DNA binding"/>
    <property type="evidence" value="ECO:0007669"/>
    <property type="project" value="UniProtKB-KW"/>
</dbReference>
<dbReference type="Pfam" id="PF13361">
    <property type="entry name" value="UvrD_C"/>
    <property type="match status" value="1"/>
</dbReference>
<dbReference type="PANTHER" id="PTHR11070:SF2">
    <property type="entry name" value="ATP-DEPENDENT DNA HELICASE SRS2"/>
    <property type="match status" value="1"/>
</dbReference>
<proteinExistence type="inferred from homology"/>
<dbReference type="PROSITE" id="PS51217">
    <property type="entry name" value="UVRD_HELICASE_CTER"/>
    <property type="match status" value="1"/>
</dbReference>
<evidence type="ECO:0000256" key="11">
    <source>
        <dbReference type="ARBA" id="ARBA00048988"/>
    </source>
</evidence>
<dbReference type="GO" id="GO:0016887">
    <property type="term" value="F:ATP hydrolysis activity"/>
    <property type="evidence" value="ECO:0007669"/>
    <property type="project" value="RHEA"/>
</dbReference>
<evidence type="ECO:0000256" key="12">
    <source>
        <dbReference type="PROSITE-ProRule" id="PRU00560"/>
    </source>
</evidence>
<evidence type="ECO:0000259" key="13">
    <source>
        <dbReference type="PROSITE" id="PS51198"/>
    </source>
</evidence>
<dbReference type="AlphaFoldDB" id="A0A1K2HRQ8"/>
<dbReference type="Pfam" id="PF00580">
    <property type="entry name" value="UvrD-helicase"/>
    <property type="match status" value="1"/>
</dbReference>
<sequence length="690" mass="77403">MLIDAKQLTAEQAAIVAQGRRNQLVFATAGSGKSTALAHWLLARLKEGAAPERMLCASFSHTGKRRLEQLLQAGGARELRVHTVHAVGFAACKKLVETGWLLRQPKLLNPADPDDADTLREHLYATMASLAETRSDLEAIDPTNQSCDDLLHLFDRIKAERKFADFSSDDWHDEWAAERLGVEERTLALYIEFERRRRQYGFYTFADLIHEPLQLLAREPEARRDLAGRYDFAVLDEINDLSLAQLQLLRAVLGRKAVMVAVGDESQCIHAQQGADPSLMREQFAACFHDLQEGQLSGSFRFGKELAQAMNQFMQRARPQPRVACQSLSRQPTRIVRVYREDEPGAVVELLRKAQEEDRLLSDYAVLFRAPADAIATEYALIEAGIPYQFVDTPPFGQRREEAGLLGLLAMGGKRLDKLPQARRAFLLEAALGLLAPGLARAVDPQSGRADWLQQGVQQLAEQPAILADFDYLLRAAEKLRATYPNSAQAARRAERLIAHRAELLALPDDAPAAASLQRLLQLFDVENELARMLIDREKLAELRHALRETLHFFARQGWTIAQTLRALEDLNSKSARWANRQGAQLLSYAQAKGHEWAVVILPGLSRDKLPRRQHGSWLDSARHSLTERRLFYVAATRAKQALVLIAPQDAALKASMRSGQYSEPPADHLASRYLYELQLRAARDAARPE</sequence>
<evidence type="ECO:0000256" key="2">
    <source>
        <dbReference type="ARBA" id="ARBA00022741"/>
    </source>
</evidence>
<evidence type="ECO:0000313" key="16">
    <source>
        <dbReference type="Proteomes" id="UP000186513"/>
    </source>
</evidence>
<dbReference type="Proteomes" id="UP000186513">
    <property type="component" value="Unassembled WGS sequence"/>
</dbReference>
<dbReference type="STRING" id="1121279.SAMN02745887_03637"/>
<dbReference type="Gene3D" id="3.40.50.300">
    <property type="entry name" value="P-loop containing nucleotide triphosphate hydrolases"/>
    <property type="match status" value="2"/>
</dbReference>
<evidence type="ECO:0000256" key="4">
    <source>
        <dbReference type="ARBA" id="ARBA00022806"/>
    </source>
</evidence>
<evidence type="ECO:0000256" key="3">
    <source>
        <dbReference type="ARBA" id="ARBA00022801"/>
    </source>
</evidence>
<dbReference type="PROSITE" id="PS51198">
    <property type="entry name" value="UVRD_HELICASE_ATP_BIND"/>
    <property type="match status" value="1"/>
</dbReference>
<dbReference type="EC" id="5.6.2.4" evidence="9"/>
<dbReference type="InterPro" id="IPR014016">
    <property type="entry name" value="UvrD-like_ATP-bd"/>
</dbReference>
<dbReference type="EMBL" id="FPKR01000017">
    <property type="protein sequence ID" value="SFZ79455.1"/>
    <property type="molecule type" value="Genomic_DNA"/>
</dbReference>
<comment type="catalytic activity">
    <reaction evidence="8">
        <text>Couples ATP hydrolysis with the unwinding of duplex DNA by translocating in the 3'-5' direction.</text>
        <dbReference type="EC" id="5.6.2.4"/>
    </reaction>
</comment>
<keyword evidence="3 12" id="KW-0378">Hydrolase</keyword>
<dbReference type="InterPro" id="IPR000212">
    <property type="entry name" value="DNA_helicase_UvrD/REP"/>
</dbReference>
<dbReference type="PANTHER" id="PTHR11070">
    <property type="entry name" value="UVRD / RECB / PCRA DNA HELICASE FAMILY MEMBER"/>
    <property type="match status" value="1"/>
</dbReference>
<dbReference type="SUPFAM" id="SSF52540">
    <property type="entry name" value="P-loop containing nucleoside triphosphate hydrolases"/>
    <property type="match status" value="1"/>
</dbReference>
<dbReference type="InterPro" id="IPR013986">
    <property type="entry name" value="DExx_box_DNA_helicase_dom_sf"/>
</dbReference>
<keyword evidence="16" id="KW-1185">Reference proteome</keyword>
<feature type="domain" description="UvrD-like helicase ATP-binding" evidence="13">
    <location>
        <begin position="6"/>
        <end position="303"/>
    </location>
</feature>
<feature type="domain" description="UvrD-like helicase C-terminal" evidence="14">
    <location>
        <begin position="304"/>
        <end position="594"/>
    </location>
</feature>
<keyword evidence="2 12" id="KW-0547">Nucleotide-binding</keyword>
<organism evidence="15 16">
    <name type="scientific">Chitinimonas taiwanensis DSM 18899</name>
    <dbReference type="NCBI Taxonomy" id="1121279"/>
    <lineage>
        <taxon>Bacteria</taxon>
        <taxon>Pseudomonadati</taxon>
        <taxon>Pseudomonadota</taxon>
        <taxon>Betaproteobacteria</taxon>
        <taxon>Neisseriales</taxon>
        <taxon>Chitinibacteraceae</taxon>
        <taxon>Chitinimonas</taxon>
    </lineage>
</organism>
<dbReference type="InterPro" id="IPR014017">
    <property type="entry name" value="DNA_helicase_UvrD-like_C"/>
</dbReference>
<keyword evidence="5 12" id="KW-0067">ATP-binding</keyword>
<evidence type="ECO:0000259" key="14">
    <source>
        <dbReference type="PROSITE" id="PS51217"/>
    </source>
</evidence>
<evidence type="ECO:0000256" key="6">
    <source>
        <dbReference type="ARBA" id="ARBA00023125"/>
    </source>
</evidence>
<dbReference type="RefSeq" id="WP_175545640.1">
    <property type="nucleotide sequence ID" value="NZ_FPKR01000017.1"/>
</dbReference>
<comment type="similarity">
    <text evidence="1">Belongs to the helicase family. UvrD subfamily.</text>
</comment>
<dbReference type="GO" id="GO:0000725">
    <property type="term" value="P:recombinational repair"/>
    <property type="evidence" value="ECO:0007669"/>
    <property type="project" value="TreeGrafter"/>
</dbReference>
<name>A0A1K2HRQ8_9NEIS</name>
<evidence type="ECO:0000256" key="7">
    <source>
        <dbReference type="ARBA" id="ARBA00023235"/>
    </source>
</evidence>
<evidence type="ECO:0000256" key="9">
    <source>
        <dbReference type="ARBA" id="ARBA00034808"/>
    </source>
</evidence>
<dbReference type="GO" id="GO:0043138">
    <property type="term" value="F:3'-5' DNA helicase activity"/>
    <property type="evidence" value="ECO:0007669"/>
    <property type="project" value="UniProtKB-EC"/>
</dbReference>
<feature type="binding site" evidence="12">
    <location>
        <begin position="27"/>
        <end position="34"/>
    </location>
    <ligand>
        <name>ATP</name>
        <dbReference type="ChEBI" id="CHEBI:30616"/>
    </ligand>
</feature>
<dbReference type="Gene3D" id="1.10.486.10">
    <property type="entry name" value="PCRA, domain 4"/>
    <property type="match status" value="1"/>
</dbReference>
<evidence type="ECO:0000256" key="8">
    <source>
        <dbReference type="ARBA" id="ARBA00034617"/>
    </source>
</evidence>
<comment type="catalytic activity">
    <reaction evidence="11">
        <text>ATP + H2O = ADP + phosphate + H(+)</text>
        <dbReference type="Rhea" id="RHEA:13065"/>
        <dbReference type="ChEBI" id="CHEBI:15377"/>
        <dbReference type="ChEBI" id="CHEBI:15378"/>
        <dbReference type="ChEBI" id="CHEBI:30616"/>
        <dbReference type="ChEBI" id="CHEBI:43474"/>
        <dbReference type="ChEBI" id="CHEBI:456216"/>
        <dbReference type="EC" id="5.6.2.4"/>
    </reaction>
</comment>
<dbReference type="GO" id="GO:0005524">
    <property type="term" value="F:ATP binding"/>
    <property type="evidence" value="ECO:0007669"/>
    <property type="project" value="UniProtKB-UniRule"/>
</dbReference>
<protein>
    <recommendedName>
        <fullName evidence="9">DNA 3'-5' helicase</fullName>
        <ecNumber evidence="9">5.6.2.4</ecNumber>
    </recommendedName>
    <alternativeName>
        <fullName evidence="10">DNA 3'-5' helicase II</fullName>
    </alternativeName>
</protein>
<evidence type="ECO:0000256" key="5">
    <source>
        <dbReference type="ARBA" id="ARBA00022840"/>
    </source>
</evidence>
<evidence type="ECO:0000313" key="15">
    <source>
        <dbReference type="EMBL" id="SFZ79455.1"/>
    </source>
</evidence>
<dbReference type="Gene3D" id="1.10.10.160">
    <property type="match status" value="1"/>
</dbReference>
<reference evidence="15 16" key="1">
    <citation type="submission" date="2016-11" db="EMBL/GenBank/DDBJ databases">
        <authorList>
            <person name="Jaros S."/>
            <person name="Januszkiewicz K."/>
            <person name="Wedrychowicz H."/>
        </authorList>
    </citation>
    <scope>NUCLEOTIDE SEQUENCE [LARGE SCALE GENOMIC DNA]</scope>
    <source>
        <strain evidence="15 16">DSM 18899</strain>
    </source>
</reference>
<keyword evidence="7" id="KW-0413">Isomerase</keyword>
<gene>
    <name evidence="15" type="ORF">SAMN02745887_03637</name>
</gene>
<accession>A0A1K2HRQ8</accession>
<evidence type="ECO:0000256" key="1">
    <source>
        <dbReference type="ARBA" id="ARBA00009922"/>
    </source>
</evidence>
<dbReference type="InterPro" id="IPR027417">
    <property type="entry name" value="P-loop_NTPase"/>
</dbReference>
<keyword evidence="4 12" id="KW-0347">Helicase</keyword>
<keyword evidence="6" id="KW-0238">DNA-binding</keyword>
<evidence type="ECO:0000256" key="10">
    <source>
        <dbReference type="ARBA" id="ARBA00034923"/>
    </source>
</evidence>